<accession>A0ABR9XKX5</accession>
<reference evidence="1 2" key="1">
    <citation type="submission" date="2020-10" db="EMBL/GenBank/DDBJ databases">
        <title>Mucilaginibacter mali sp. nov., isolated from rhizosphere soil of apple orchard.</title>
        <authorList>
            <person name="Lee J.-S."/>
            <person name="Kim H.S."/>
            <person name="Kim J.-S."/>
        </authorList>
    </citation>
    <scope>NUCLEOTIDE SEQUENCE [LARGE SCALE GENOMIC DNA]</scope>
    <source>
        <strain evidence="1 2">KCTC 23157</strain>
    </source>
</reference>
<protein>
    <submittedName>
        <fullName evidence="1">SusD/RagB family nutrient-binding outer membrane lipoprotein</fullName>
    </submittedName>
</protein>
<keyword evidence="2" id="KW-1185">Reference proteome</keyword>
<dbReference type="RefSeq" id="WP_194107075.1">
    <property type="nucleotide sequence ID" value="NZ_JADFFM010000002.1"/>
</dbReference>
<dbReference type="EMBL" id="JADFFM010000002">
    <property type="protein sequence ID" value="MBE9667618.1"/>
    <property type="molecule type" value="Genomic_DNA"/>
</dbReference>
<evidence type="ECO:0000313" key="2">
    <source>
        <dbReference type="Proteomes" id="UP000632774"/>
    </source>
</evidence>
<evidence type="ECO:0000313" key="1">
    <source>
        <dbReference type="EMBL" id="MBE9667618.1"/>
    </source>
</evidence>
<sequence>MTRHTKYSLITATICCVLSASCKKALDINTDPNKLSPEQATINNLLPSGEQYLASAFYGASRYGIFYTQQLAGNASYAANIDSYNPYGFDELWSSAYLSAMPNYKDIFTRADAAGAPQYAGIARLMMALTLMQSTDVWGDVPYKEAFQGTANITPHYDTMQDIYNTSLLDLLNKAIDNLNQPIPALASLKVGTTDLIYAGDITKWKKAAYAARARYYLHLAKKTAADYQLAINDVNNSFTDAADLNGANDLQLKYNTTQQNPWFTNVSNVAATSRYVRPSNYLVNLMNGDATAGLYPGLLDPRLPKLVDNGGKPTYIGRPVGTQDNEQGANLANVDITSNTYYGQNISPLPIITYAEIQFIKAEAYFNLNDKPNAYTAYLNGIKGNMTKLGVTTTDMNTYVNNPLISKGAANLTLSDIMLQKYIALFLQMETWTDMRRYQYDTSIYKNLTKPFRNLLPGGPWVQRGNYSNSEFGVNPNVPKNLDQTTKLWLFQ</sequence>
<gene>
    <name evidence="1" type="ORF">IRJ18_14690</name>
</gene>
<comment type="caution">
    <text evidence="1">The sequence shown here is derived from an EMBL/GenBank/DDBJ whole genome shotgun (WGS) entry which is preliminary data.</text>
</comment>
<dbReference type="SUPFAM" id="SSF48452">
    <property type="entry name" value="TPR-like"/>
    <property type="match status" value="1"/>
</dbReference>
<keyword evidence="1" id="KW-0449">Lipoprotein</keyword>
<dbReference type="PROSITE" id="PS51257">
    <property type="entry name" value="PROKAR_LIPOPROTEIN"/>
    <property type="match status" value="1"/>
</dbReference>
<dbReference type="InterPro" id="IPR041662">
    <property type="entry name" value="SusD-like_2"/>
</dbReference>
<organism evidence="1 2">
    <name type="scientific">Mucilaginibacter boryungensis</name>
    <dbReference type="NCBI Taxonomy" id="768480"/>
    <lineage>
        <taxon>Bacteria</taxon>
        <taxon>Pseudomonadati</taxon>
        <taxon>Bacteroidota</taxon>
        <taxon>Sphingobacteriia</taxon>
        <taxon>Sphingobacteriales</taxon>
        <taxon>Sphingobacteriaceae</taxon>
        <taxon>Mucilaginibacter</taxon>
    </lineage>
</organism>
<dbReference type="Proteomes" id="UP000632774">
    <property type="component" value="Unassembled WGS sequence"/>
</dbReference>
<proteinExistence type="predicted"/>
<dbReference type="InterPro" id="IPR011990">
    <property type="entry name" value="TPR-like_helical_dom_sf"/>
</dbReference>
<dbReference type="Pfam" id="PF12771">
    <property type="entry name" value="SusD-like_2"/>
    <property type="match status" value="1"/>
</dbReference>
<dbReference type="Gene3D" id="1.25.40.390">
    <property type="match status" value="1"/>
</dbReference>
<name>A0ABR9XKX5_9SPHI</name>